<evidence type="ECO:0000256" key="1">
    <source>
        <dbReference type="SAM" id="MobiDB-lite"/>
    </source>
</evidence>
<keyword evidence="3" id="KW-1185">Reference proteome</keyword>
<sequence>MKAVLARHASGQAKMRYILCASAVLSLALHAAVLSMRTSPAVPKHTASTAVGSAIAYMQVRTVLAHASPSPLLVAHASLRTLGAPHASGRAPILKEEPSTSEPPTPPASTTTEAEVDNYMPRSQLSRPPIALTAIVLEPPPGELVGDRLVGILSLFIDEQGHVERVDAEEPTLPPAFEQAAREAFIAAEFSPGEIDGRAVKSRLRVEVVFDNTSLSMP</sequence>
<evidence type="ECO:0000313" key="2">
    <source>
        <dbReference type="EMBL" id="RIX80568.1"/>
    </source>
</evidence>
<dbReference type="SUPFAM" id="SSF74653">
    <property type="entry name" value="TolA/TonB C-terminal domain"/>
    <property type="match status" value="1"/>
</dbReference>
<dbReference type="OrthoDB" id="8900899at2"/>
<evidence type="ECO:0008006" key="4">
    <source>
        <dbReference type="Google" id="ProtNLM"/>
    </source>
</evidence>
<dbReference type="Gene3D" id="3.30.1150.10">
    <property type="match status" value="1"/>
</dbReference>
<evidence type="ECO:0000313" key="3">
    <source>
        <dbReference type="Proteomes" id="UP000265619"/>
    </source>
</evidence>
<dbReference type="Proteomes" id="UP000265619">
    <property type="component" value="Unassembled WGS sequence"/>
</dbReference>
<dbReference type="EMBL" id="QXMN01000012">
    <property type="protein sequence ID" value="RIX80568.1"/>
    <property type="molecule type" value="Genomic_DNA"/>
</dbReference>
<organism evidence="2 3">
    <name type="scientific">Acidovorax cavernicola</name>
    <dbReference type="NCBI Taxonomy" id="1675792"/>
    <lineage>
        <taxon>Bacteria</taxon>
        <taxon>Pseudomonadati</taxon>
        <taxon>Pseudomonadota</taxon>
        <taxon>Betaproteobacteria</taxon>
        <taxon>Burkholderiales</taxon>
        <taxon>Comamonadaceae</taxon>
        <taxon>Acidovorax</taxon>
    </lineage>
</organism>
<accession>A0A9X8GVI1</accession>
<reference evidence="2 3" key="1">
    <citation type="submission" date="2018-09" db="EMBL/GenBank/DDBJ databases">
        <title>Acidovorax cavernicola nov. sp. isolated from Gruta de las Maravillas (Aracena, Spain).</title>
        <authorList>
            <person name="Jurado V."/>
            <person name="Gutierrez-Patricio S."/>
            <person name="Gonzalez-Pimentel J.L."/>
            <person name="Miller A.Z."/>
            <person name="Laiz L."/>
            <person name="Saiz-Jimenez C."/>
        </authorList>
    </citation>
    <scope>NUCLEOTIDE SEQUENCE [LARGE SCALE GENOMIC DNA]</scope>
    <source>
        <strain evidence="2 3">1011MAR4D40.2</strain>
    </source>
</reference>
<proteinExistence type="predicted"/>
<feature type="region of interest" description="Disordered" evidence="1">
    <location>
        <begin position="89"/>
        <end position="121"/>
    </location>
</feature>
<comment type="caution">
    <text evidence="2">The sequence shown here is derived from an EMBL/GenBank/DDBJ whole genome shotgun (WGS) entry which is preliminary data.</text>
</comment>
<dbReference type="AlphaFoldDB" id="A0A9X8GVI1"/>
<gene>
    <name evidence="2" type="ORF">D3H34_12200</name>
</gene>
<protein>
    <recommendedName>
        <fullName evidence="4">TonB C-terminal domain-containing protein</fullName>
    </recommendedName>
</protein>
<name>A0A9X8GVI1_9BURK</name>